<dbReference type="STRING" id="1450535.A0A317WLD4"/>
<organism evidence="2 3">
    <name type="scientific">Aspergillus sclerotioniger CBS 115572</name>
    <dbReference type="NCBI Taxonomy" id="1450535"/>
    <lineage>
        <taxon>Eukaryota</taxon>
        <taxon>Fungi</taxon>
        <taxon>Dikarya</taxon>
        <taxon>Ascomycota</taxon>
        <taxon>Pezizomycotina</taxon>
        <taxon>Eurotiomycetes</taxon>
        <taxon>Eurotiomycetidae</taxon>
        <taxon>Eurotiales</taxon>
        <taxon>Aspergillaceae</taxon>
        <taxon>Aspergillus</taxon>
        <taxon>Aspergillus subgen. Circumdati</taxon>
    </lineage>
</organism>
<dbReference type="EMBL" id="MSFK01000016">
    <property type="protein sequence ID" value="PWY85828.1"/>
    <property type="molecule type" value="Genomic_DNA"/>
</dbReference>
<protein>
    <submittedName>
        <fullName evidence="2">Amidase signature enzyme</fullName>
    </submittedName>
</protein>
<feature type="domain" description="Amidase" evidence="1">
    <location>
        <begin position="187"/>
        <end position="365"/>
    </location>
</feature>
<name>A0A317WLD4_9EURO</name>
<dbReference type="Gene3D" id="3.90.1300.10">
    <property type="entry name" value="Amidase signature (AS) domain"/>
    <property type="match status" value="1"/>
</dbReference>
<dbReference type="InterPro" id="IPR036928">
    <property type="entry name" value="AS_sf"/>
</dbReference>
<proteinExistence type="predicted"/>
<dbReference type="SUPFAM" id="SSF75304">
    <property type="entry name" value="Amidase signature (AS) enzymes"/>
    <property type="match status" value="1"/>
</dbReference>
<evidence type="ECO:0000259" key="1">
    <source>
        <dbReference type="Pfam" id="PF01425"/>
    </source>
</evidence>
<dbReference type="Pfam" id="PF01425">
    <property type="entry name" value="Amidase"/>
    <property type="match status" value="1"/>
</dbReference>
<dbReference type="RefSeq" id="XP_025466845.1">
    <property type="nucleotide sequence ID" value="XM_025617252.1"/>
</dbReference>
<evidence type="ECO:0000313" key="3">
    <source>
        <dbReference type="Proteomes" id="UP000246702"/>
    </source>
</evidence>
<sequence>MATQSETESLISFELGAHQYLARPIESYGVLEALSDSSGLVTYLHVSKDKTLDANALEDWRASLLAKDDVFHVDFLQHIIIGGACSSEVHLTEDVQDLFQGWNTTKITYEPQLDIASGPYYIQKGILYSVWKVYEDCQLAFLQATWPSSQGDGTLFKTISAGSDYRGHGIAVPARSYSIKWPSISTQIEDDSDSVLRGMRVSVKDNVHINGTRTTLGNRAYLETYPAQEHNAEVVSRLIKAGAHIVGKNHLSCLAMMEHPTQSADFQAPFNPRGDGYLLTGGSSTGSAAAVAAYDWLDTSICSDTTGSVRTPALQTGVFGFRPSTGAVSGEGLVNAWPDMDTVAWVGRDLKMFPDVFRVLANSWATAKGGNFSSEDSIEILYPSDFLPGNSEQSRVTEDFLAQITSATGGSFRPISIHDDWRNTAPVEEKDLRQYLYNLTQHGWFYSAYKSFEQFRNDYIEKHGYSPFVTEVVRWYWALGKDVTGEDYPELRNRLAIFRNWFLEQYLQDRPRNTLIAMHIDTVRPKYRDEYPGANNPDVPGLRATYLSAILQAPELAIPIGQIDYYSRIIERLEKIPVAVCLMGAPGTDLELIEWTLQAMEKADRPTKVKTGKLAF</sequence>
<dbReference type="InterPro" id="IPR023631">
    <property type="entry name" value="Amidase_dom"/>
</dbReference>
<comment type="caution">
    <text evidence="2">The sequence shown here is derived from an EMBL/GenBank/DDBJ whole genome shotgun (WGS) entry which is preliminary data.</text>
</comment>
<reference evidence="2 3" key="1">
    <citation type="submission" date="2016-12" db="EMBL/GenBank/DDBJ databases">
        <title>The genomes of Aspergillus section Nigri reveals drivers in fungal speciation.</title>
        <authorList>
            <consortium name="DOE Joint Genome Institute"/>
            <person name="Vesth T.C."/>
            <person name="Nybo J."/>
            <person name="Theobald S."/>
            <person name="Brandl J."/>
            <person name="Frisvad J.C."/>
            <person name="Nielsen K.F."/>
            <person name="Lyhne E.K."/>
            <person name="Kogle M.E."/>
            <person name="Kuo A."/>
            <person name="Riley R."/>
            <person name="Clum A."/>
            <person name="Nolan M."/>
            <person name="Lipzen A."/>
            <person name="Salamov A."/>
            <person name="Henrissat B."/>
            <person name="Wiebenga A."/>
            <person name="De Vries R.P."/>
            <person name="Grigoriev I.V."/>
            <person name="Mortensen U.H."/>
            <person name="Andersen M.R."/>
            <person name="Baker S.E."/>
        </authorList>
    </citation>
    <scope>NUCLEOTIDE SEQUENCE [LARGE SCALE GENOMIC DNA]</scope>
    <source>
        <strain evidence="2 3">CBS 115572</strain>
    </source>
</reference>
<evidence type="ECO:0000313" key="2">
    <source>
        <dbReference type="EMBL" id="PWY85828.1"/>
    </source>
</evidence>
<keyword evidence="3" id="KW-1185">Reference proteome</keyword>
<dbReference type="AlphaFoldDB" id="A0A317WLD4"/>
<gene>
    <name evidence="2" type="ORF">BO94DRAFT_624947</name>
</gene>
<dbReference type="PANTHER" id="PTHR46310">
    <property type="entry name" value="AMIDASE 1"/>
    <property type="match status" value="1"/>
</dbReference>
<dbReference type="Proteomes" id="UP000246702">
    <property type="component" value="Unassembled WGS sequence"/>
</dbReference>
<dbReference type="OrthoDB" id="4347796at2759"/>
<accession>A0A317WLD4</accession>
<dbReference type="GeneID" id="37119395"/>
<dbReference type="PANTHER" id="PTHR46310:SF7">
    <property type="entry name" value="AMIDASE 1"/>
    <property type="match status" value="1"/>
</dbReference>